<name>A0A812V703_9DINO</name>
<keyword evidence="1" id="KW-0472">Membrane</keyword>
<reference evidence="3" key="1">
    <citation type="submission" date="2021-02" db="EMBL/GenBank/DDBJ databases">
        <authorList>
            <person name="Dougan E. K."/>
            <person name="Rhodes N."/>
            <person name="Thang M."/>
            <person name="Chan C."/>
        </authorList>
    </citation>
    <scope>NUCLEOTIDE SEQUENCE</scope>
</reference>
<gene>
    <name evidence="3" type="primary">MDH2</name>
    <name evidence="3" type="ORF">SNAT2548_LOCUS34723</name>
</gene>
<protein>
    <submittedName>
        <fullName evidence="3">MDH2 protein</fullName>
    </submittedName>
</protein>
<evidence type="ECO:0000313" key="4">
    <source>
        <dbReference type="Proteomes" id="UP000604046"/>
    </source>
</evidence>
<proteinExistence type="predicted"/>
<feature type="signal peptide" evidence="2">
    <location>
        <begin position="1"/>
        <end position="25"/>
    </location>
</feature>
<feature type="transmembrane region" description="Helical" evidence="1">
    <location>
        <begin position="98"/>
        <end position="116"/>
    </location>
</feature>
<keyword evidence="1" id="KW-0812">Transmembrane</keyword>
<dbReference type="OrthoDB" id="10517576at2759"/>
<keyword evidence="4" id="KW-1185">Reference proteome</keyword>
<keyword evidence="1" id="KW-1133">Transmembrane helix</keyword>
<comment type="caution">
    <text evidence="3">The sequence shown here is derived from an EMBL/GenBank/DDBJ whole genome shotgun (WGS) entry which is preliminary data.</text>
</comment>
<dbReference type="Proteomes" id="UP000604046">
    <property type="component" value="Unassembled WGS sequence"/>
</dbReference>
<dbReference type="EMBL" id="CAJNDS010002826">
    <property type="protein sequence ID" value="CAE7610895.1"/>
    <property type="molecule type" value="Genomic_DNA"/>
</dbReference>
<evidence type="ECO:0000256" key="1">
    <source>
        <dbReference type="SAM" id="Phobius"/>
    </source>
</evidence>
<feature type="chain" id="PRO_5032268640" evidence="2">
    <location>
        <begin position="26"/>
        <end position="118"/>
    </location>
</feature>
<keyword evidence="2" id="KW-0732">Signal</keyword>
<evidence type="ECO:0000256" key="2">
    <source>
        <dbReference type="SAM" id="SignalP"/>
    </source>
</evidence>
<organism evidence="3 4">
    <name type="scientific">Symbiodinium natans</name>
    <dbReference type="NCBI Taxonomy" id="878477"/>
    <lineage>
        <taxon>Eukaryota</taxon>
        <taxon>Sar</taxon>
        <taxon>Alveolata</taxon>
        <taxon>Dinophyceae</taxon>
        <taxon>Suessiales</taxon>
        <taxon>Symbiodiniaceae</taxon>
        <taxon>Symbiodinium</taxon>
    </lineage>
</organism>
<accession>A0A812V703</accession>
<dbReference type="AlphaFoldDB" id="A0A812V703"/>
<sequence>MAKIRTGRRWSSLLSLLWLATVLLAGLGALTFTAGSGHPRSPSALRHAERGIASSGIQGEDKFDGILDELAAAAQAEEEAQEPVEELEEDSWAWLKESFGWVLVADVFILIARLGTRK</sequence>
<evidence type="ECO:0000313" key="3">
    <source>
        <dbReference type="EMBL" id="CAE7610895.1"/>
    </source>
</evidence>